<feature type="region of interest" description="Disordered" evidence="7">
    <location>
        <begin position="252"/>
        <end position="272"/>
    </location>
</feature>
<sequence length="911" mass="97218">MEFRLLGAVSVATESGELPLGPAKRRSLLAALLLRPNRPVPVDQLTATLWDHEPPPRARSVIQGHVSRLRVLFAGADAEMFGVELVTQGTSYVLRMPESLLDAHRFEELVTLARGQRAPADAVAMYQEALSLWQGPALSGTYPSPPLQAAAHALDELRLASVEMLAGAYARLGEHNRAAAVLRAEAEAHPLRESLAAALMRELQRAGRRSEALDWFHRTRRLLADELGVDPGRELADAYGVALRGEDDDAGAAAPAAAAPAPVPAHGAPTAPVADTVDLLPRMPRGFHGRAGELTDLSRAAAGEAPVCLVTGPAGVGKTALVVHWAHRNRAAFPGGLLYADLRGFSDTGEPTHLEVLREFLLALGVAPRRIPESANGASALYRSLAADRQLLVVLDNARGSEQVRELLPGGTRCVTVVTSRYRLRGLIASDAARPVPVDVLEPDDSTALLAAVLGKERVLAEAVGARRLVELCGGLPLALRVAAARLADQPDWSLRAMSTELADESRRLTLLDVEDTGVRAALRLTVRRLPDDVAHHFAHLGRHPGTHVDRFTAAALAGTDPDTAEAALDRLTAAHLVTRTAPGRWTLHDLVRLYARDLDAGPDALIRVLDHSVATALAAADAAEPGDESCFTLPADFRPPHAIRTFADRDEAMEWYAAERDDLMLAAAAADAAGLPGRTWRIVLGLWPQMVWRVLDGWTPLLHKALEAARAESDARAESRVLALLGWVLTEEGRTEEALVHLEAAPVIAARAGDRRGEATALINLSLAQAALGSPEEAAEGCVQAAHLAREAGDRHTERLALHHLARHQLDTRQWQSALDTSVAALDIESSPKAPATSRVLLLTAGGEALIGMGDEAEGIRRLEGAASEAEASGYDEGAVRALGALLRVSADVGLRARYDTAMVRLAERT</sequence>
<evidence type="ECO:0000259" key="8">
    <source>
        <dbReference type="PROSITE" id="PS51755"/>
    </source>
</evidence>
<dbReference type="Gene3D" id="3.40.50.300">
    <property type="entry name" value="P-loop containing nucleotide triphosphate hydrolases"/>
    <property type="match status" value="1"/>
</dbReference>
<dbReference type="InterPro" id="IPR005158">
    <property type="entry name" value="BTAD"/>
</dbReference>
<evidence type="ECO:0000256" key="5">
    <source>
        <dbReference type="ARBA" id="ARBA00023163"/>
    </source>
</evidence>
<evidence type="ECO:0000256" key="7">
    <source>
        <dbReference type="SAM" id="MobiDB-lite"/>
    </source>
</evidence>
<dbReference type="Pfam" id="PF03704">
    <property type="entry name" value="BTAD"/>
    <property type="match status" value="1"/>
</dbReference>
<proteinExistence type="inferred from homology"/>
<reference evidence="9 10" key="1">
    <citation type="submission" date="2022-05" db="EMBL/GenBank/DDBJ databases">
        <authorList>
            <person name="Zhou X."/>
            <person name="Li K."/>
            <person name="Man Y."/>
        </authorList>
    </citation>
    <scope>NUCLEOTIDE SEQUENCE [LARGE SCALE GENOMIC DNA]</scope>
    <source>
        <strain evidence="9 10">MS405</strain>
    </source>
</reference>
<keyword evidence="4 6" id="KW-0238">DNA-binding</keyword>
<dbReference type="CDD" id="cd15831">
    <property type="entry name" value="BTAD"/>
    <property type="match status" value="1"/>
</dbReference>
<name>A0ABY4PRY8_9ACTN</name>
<evidence type="ECO:0000313" key="10">
    <source>
        <dbReference type="Proteomes" id="UP000829992"/>
    </source>
</evidence>
<dbReference type="InterPro" id="IPR051677">
    <property type="entry name" value="AfsR-DnrI-RedD_regulator"/>
</dbReference>
<keyword evidence="5" id="KW-0804">Transcription</keyword>
<evidence type="ECO:0000256" key="1">
    <source>
        <dbReference type="ARBA" id="ARBA00005820"/>
    </source>
</evidence>
<dbReference type="InterPro" id="IPR036388">
    <property type="entry name" value="WH-like_DNA-bd_sf"/>
</dbReference>
<dbReference type="RefSeq" id="WP_249587647.1">
    <property type="nucleotide sequence ID" value="NZ_BAAAQL010000050.1"/>
</dbReference>
<evidence type="ECO:0000256" key="2">
    <source>
        <dbReference type="ARBA" id="ARBA00023012"/>
    </source>
</evidence>
<dbReference type="Gene3D" id="1.10.10.10">
    <property type="entry name" value="Winged helix-like DNA-binding domain superfamily/Winged helix DNA-binding domain"/>
    <property type="match status" value="1"/>
</dbReference>
<organism evidence="9 10">
    <name type="scientific">Streptomyces durmitorensis</name>
    <dbReference type="NCBI Taxonomy" id="319947"/>
    <lineage>
        <taxon>Bacteria</taxon>
        <taxon>Bacillati</taxon>
        <taxon>Actinomycetota</taxon>
        <taxon>Actinomycetes</taxon>
        <taxon>Kitasatosporales</taxon>
        <taxon>Streptomycetaceae</taxon>
        <taxon>Streptomyces</taxon>
    </lineage>
</organism>
<evidence type="ECO:0000256" key="3">
    <source>
        <dbReference type="ARBA" id="ARBA00023015"/>
    </source>
</evidence>
<dbReference type="SUPFAM" id="SSF46894">
    <property type="entry name" value="C-terminal effector domain of the bipartite response regulators"/>
    <property type="match status" value="1"/>
</dbReference>
<dbReference type="Proteomes" id="UP000829992">
    <property type="component" value="Chromosome"/>
</dbReference>
<evidence type="ECO:0000313" key="9">
    <source>
        <dbReference type="EMBL" id="UQT56180.1"/>
    </source>
</evidence>
<keyword evidence="2" id="KW-0902">Two-component regulatory system</keyword>
<dbReference type="PRINTS" id="PR00364">
    <property type="entry name" value="DISEASERSIST"/>
</dbReference>
<feature type="DNA-binding region" description="OmpR/PhoB-type" evidence="6">
    <location>
        <begin position="1"/>
        <end position="96"/>
    </location>
</feature>
<dbReference type="PROSITE" id="PS51755">
    <property type="entry name" value="OMPR_PHOB"/>
    <property type="match status" value="1"/>
</dbReference>
<evidence type="ECO:0000256" key="4">
    <source>
        <dbReference type="ARBA" id="ARBA00023125"/>
    </source>
</evidence>
<dbReference type="Gene3D" id="1.25.40.10">
    <property type="entry name" value="Tetratricopeptide repeat domain"/>
    <property type="match status" value="2"/>
</dbReference>
<dbReference type="SUPFAM" id="SSF48452">
    <property type="entry name" value="TPR-like"/>
    <property type="match status" value="2"/>
</dbReference>
<protein>
    <submittedName>
        <fullName evidence="9">NB-ARC domain-containing protein</fullName>
    </submittedName>
</protein>
<gene>
    <name evidence="9" type="ORF">M4V62_14350</name>
</gene>
<dbReference type="SMART" id="SM00862">
    <property type="entry name" value="Trans_reg_C"/>
    <property type="match status" value="1"/>
</dbReference>
<dbReference type="SUPFAM" id="SSF52540">
    <property type="entry name" value="P-loop containing nucleoside triphosphate hydrolases"/>
    <property type="match status" value="1"/>
</dbReference>
<dbReference type="InterPro" id="IPR011990">
    <property type="entry name" value="TPR-like_helical_dom_sf"/>
</dbReference>
<accession>A0ABY4PRY8</accession>
<evidence type="ECO:0000256" key="6">
    <source>
        <dbReference type="PROSITE-ProRule" id="PRU01091"/>
    </source>
</evidence>
<keyword evidence="3" id="KW-0805">Transcription regulation</keyword>
<keyword evidence="10" id="KW-1185">Reference proteome</keyword>
<dbReference type="SMART" id="SM01043">
    <property type="entry name" value="BTAD"/>
    <property type="match status" value="1"/>
</dbReference>
<dbReference type="InterPro" id="IPR027417">
    <property type="entry name" value="P-loop_NTPase"/>
</dbReference>
<dbReference type="InterPro" id="IPR001867">
    <property type="entry name" value="OmpR/PhoB-type_DNA-bd"/>
</dbReference>
<dbReference type="InterPro" id="IPR016032">
    <property type="entry name" value="Sig_transdc_resp-reg_C-effctor"/>
</dbReference>
<dbReference type="PANTHER" id="PTHR35807">
    <property type="entry name" value="TRANSCRIPTIONAL REGULATOR REDD-RELATED"/>
    <property type="match status" value="1"/>
</dbReference>
<comment type="similarity">
    <text evidence="1">Belongs to the AfsR/DnrI/RedD regulatory family.</text>
</comment>
<dbReference type="PANTHER" id="PTHR35807:SF1">
    <property type="entry name" value="TRANSCRIPTIONAL REGULATOR REDD"/>
    <property type="match status" value="1"/>
</dbReference>
<dbReference type="EMBL" id="CP097289">
    <property type="protein sequence ID" value="UQT56180.1"/>
    <property type="molecule type" value="Genomic_DNA"/>
</dbReference>
<feature type="domain" description="OmpR/PhoB-type" evidence="8">
    <location>
        <begin position="1"/>
        <end position="96"/>
    </location>
</feature>